<evidence type="ECO:0000256" key="2">
    <source>
        <dbReference type="ARBA" id="ARBA00006247"/>
    </source>
</evidence>
<dbReference type="RefSeq" id="WP_040048237.1">
    <property type="nucleotide sequence ID" value="NZ_JWIR02000001.1"/>
</dbReference>
<organism evidence="9 10">
    <name type="scientific">Bacillus thermotolerans</name>
    <name type="common">Quasibacillus thermotolerans</name>
    <dbReference type="NCBI Taxonomy" id="1221996"/>
    <lineage>
        <taxon>Bacteria</taxon>
        <taxon>Bacillati</taxon>
        <taxon>Bacillota</taxon>
        <taxon>Bacilli</taxon>
        <taxon>Bacillales</taxon>
        <taxon>Bacillaceae</taxon>
        <taxon>Bacillus</taxon>
    </lineage>
</organism>
<dbReference type="GO" id="GO:0008270">
    <property type="term" value="F:zinc ion binding"/>
    <property type="evidence" value="ECO:0007669"/>
    <property type="project" value="InterPro"/>
</dbReference>
<keyword evidence="4" id="KW-0479">Metal-binding</keyword>
<keyword evidence="5" id="KW-0378">Hydrolase</keyword>
<evidence type="ECO:0000256" key="6">
    <source>
        <dbReference type="ARBA" id="ARBA00022833"/>
    </source>
</evidence>
<dbReference type="NCBIfam" id="TIGR01887">
    <property type="entry name" value="dipeptidaselike"/>
    <property type="match status" value="1"/>
</dbReference>
<dbReference type="STRING" id="1221996.QY95_00028"/>
<keyword evidence="10" id="KW-1185">Reference proteome</keyword>
<keyword evidence="7" id="KW-0224">Dipeptidase</keyword>
<name>A0A0F5IDQ5_BACTR</name>
<keyword evidence="6" id="KW-0862">Zinc</keyword>
<dbReference type="PANTHER" id="PTHR43808:SF31">
    <property type="entry name" value="N-ACETYL-L-CITRULLINE DEACETYLASE"/>
    <property type="match status" value="1"/>
</dbReference>
<dbReference type="SUPFAM" id="SSF53187">
    <property type="entry name" value="Zn-dependent exopeptidases"/>
    <property type="match status" value="1"/>
</dbReference>
<dbReference type="InterPro" id="IPR002933">
    <property type="entry name" value="Peptidase_M20"/>
</dbReference>
<sequence length="480" mass="53495">MKRMNWAGEVEKRKESLLRDLRSLLAVKSVLDEAQATPEAPLGEEVKKALDFMLNLGKADGFAAKEVDRVAGHLEFGEGEELIGILCHVDVVPAGDGWTFDPFKGEEKDGKLFGRGAIDDKGPTMAAYYAMKIIKELGLPLHKRVRMIIGTDEESDWRCVDAYFKKEEMPTVGFAPDADFPIIHAEKGIADFDIVQKIAKQSGKRGGEEVKVHSFESGRRYNMVPDYAKAVVTVNGGQSEIVQSYQIFMKENDLSGLFYIDNGRLILALKGVSAHGMEPDHGKNAGLYLAEFLASRHLDKNAARFFKWTAERFFQSSRGKNIEMDYTDDITGDLTINVGKLSYDEKTGGRLGLNMRYPVTFPLEKRKGHLETKLDEDGFYIENFSDSAPHYVEKTHPFIQTLCKVYEEQTGESAELLSIGGGTYARSLKTGVAFGALFPGREDVAHQKDEYIYIDDLLKATAIYAQAIWELAGDKNALQA</sequence>
<comment type="caution">
    <text evidence="9">The sequence shown here is derived from an EMBL/GenBank/DDBJ whole genome shotgun (WGS) entry which is preliminary data.</text>
</comment>
<evidence type="ECO:0000256" key="7">
    <source>
        <dbReference type="ARBA" id="ARBA00022997"/>
    </source>
</evidence>
<dbReference type="NCBIfam" id="NF005591">
    <property type="entry name" value="PRK07318.1"/>
    <property type="match status" value="1"/>
</dbReference>
<comment type="cofactor">
    <cofactor evidence="1">
        <name>Zn(2+)</name>
        <dbReference type="ChEBI" id="CHEBI:29105"/>
    </cofactor>
</comment>
<accession>A0A0F5IDQ5</accession>
<dbReference type="Pfam" id="PF01546">
    <property type="entry name" value="Peptidase_M20"/>
    <property type="match status" value="1"/>
</dbReference>
<dbReference type="GO" id="GO:0006526">
    <property type="term" value="P:L-arginine biosynthetic process"/>
    <property type="evidence" value="ECO:0007669"/>
    <property type="project" value="TreeGrafter"/>
</dbReference>
<protein>
    <submittedName>
        <fullName evidence="9">Acetylornithine deacetylase/Succinyl-diaminopimelate desuccinylase</fullName>
    </submittedName>
</protein>
<evidence type="ECO:0000313" key="9">
    <source>
        <dbReference type="EMBL" id="KKB43636.1"/>
    </source>
</evidence>
<dbReference type="CDD" id="cd03888">
    <property type="entry name" value="M20_PepV"/>
    <property type="match status" value="1"/>
</dbReference>
<dbReference type="InterPro" id="IPR036264">
    <property type="entry name" value="Bact_exopeptidase_dim_dom"/>
</dbReference>
<comment type="similarity">
    <text evidence="2">Belongs to the peptidase M20A family.</text>
</comment>
<evidence type="ECO:0000256" key="5">
    <source>
        <dbReference type="ARBA" id="ARBA00022801"/>
    </source>
</evidence>
<reference evidence="9" key="1">
    <citation type="submission" date="2015-02" db="EMBL/GenBank/DDBJ databases">
        <title>Genome Assembly of Bacillaceae bacterium MTCC 8252.</title>
        <authorList>
            <person name="Verma A."/>
            <person name="Khatri I."/>
            <person name="Mual P."/>
            <person name="Subramanian S."/>
            <person name="Krishnamurthi S."/>
        </authorList>
    </citation>
    <scope>NUCLEOTIDE SEQUENCE [LARGE SCALE GENOMIC DNA]</scope>
    <source>
        <strain evidence="9">MTCC 8252</strain>
    </source>
</reference>
<gene>
    <name evidence="9" type="ORF">QY95_00028</name>
</gene>
<evidence type="ECO:0000256" key="3">
    <source>
        <dbReference type="ARBA" id="ARBA00022670"/>
    </source>
</evidence>
<evidence type="ECO:0000256" key="1">
    <source>
        <dbReference type="ARBA" id="ARBA00001947"/>
    </source>
</evidence>
<keyword evidence="8" id="KW-0482">Metalloprotease</keyword>
<dbReference type="GO" id="GO:0006508">
    <property type="term" value="P:proteolysis"/>
    <property type="evidence" value="ECO:0007669"/>
    <property type="project" value="UniProtKB-KW"/>
</dbReference>
<dbReference type="EMBL" id="JWIR02000001">
    <property type="protein sequence ID" value="KKB43636.1"/>
    <property type="molecule type" value="Genomic_DNA"/>
</dbReference>
<dbReference type="AlphaFoldDB" id="A0A0F5IDQ5"/>
<dbReference type="InterPro" id="IPR001261">
    <property type="entry name" value="ArgE/DapE_CS"/>
</dbReference>
<proteinExistence type="inferred from homology"/>
<dbReference type="GO" id="GO:0008237">
    <property type="term" value="F:metallopeptidase activity"/>
    <property type="evidence" value="ECO:0007669"/>
    <property type="project" value="UniProtKB-KW"/>
</dbReference>
<evidence type="ECO:0000256" key="8">
    <source>
        <dbReference type="ARBA" id="ARBA00023049"/>
    </source>
</evidence>
<dbReference type="Gene3D" id="3.40.630.10">
    <property type="entry name" value="Zn peptidases"/>
    <property type="match status" value="1"/>
</dbReference>
<dbReference type="Proteomes" id="UP000031563">
    <property type="component" value="Unassembled WGS sequence"/>
</dbReference>
<dbReference type="PANTHER" id="PTHR43808">
    <property type="entry name" value="ACETYLORNITHINE DEACETYLASE"/>
    <property type="match status" value="1"/>
</dbReference>
<dbReference type="Gene3D" id="3.30.70.360">
    <property type="match status" value="2"/>
</dbReference>
<dbReference type="InterPro" id="IPR010964">
    <property type="entry name" value="M20A_pepV-rel"/>
</dbReference>
<dbReference type="GO" id="GO:0016805">
    <property type="term" value="F:dipeptidase activity"/>
    <property type="evidence" value="ECO:0007669"/>
    <property type="project" value="UniProtKB-KW"/>
</dbReference>
<dbReference type="InterPro" id="IPR050072">
    <property type="entry name" value="Peptidase_M20A"/>
</dbReference>
<dbReference type="GO" id="GO:0008777">
    <property type="term" value="F:acetylornithine deacetylase activity"/>
    <property type="evidence" value="ECO:0007669"/>
    <property type="project" value="TreeGrafter"/>
</dbReference>
<evidence type="ECO:0000256" key="4">
    <source>
        <dbReference type="ARBA" id="ARBA00022723"/>
    </source>
</evidence>
<dbReference type="SUPFAM" id="SSF55031">
    <property type="entry name" value="Bacterial exopeptidase dimerisation domain"/>
    <property type="match status" value="1"/>
</dbReference>
<keyword evidence="3" id="KW-0645">Protease</keyword>
<evidence type="ECO:0000313" key="10">
    <source>
        <dbReference type="Proteomes" id="UP000031563"/>
    </source>
</evidence>
<dbReference type="PROSITE" id="PS00759">
    <property type="entry name" value="ARGE_DAPE_CPG2_2"/>
    <property type="match status" value="1"/>
</dbReference>
<dbReference type="OrthoDB" id="9761532at2"/>